<dbReference type="Pfam" id="PF00657">
    <property type="entry name" value="Lipase_GDSL"/>
    <property type="match status" value="1"/>
</dbReference>
<accession>A0AAP0G1U0</accession>
<keyword evidence="7" id="KW-0443">Lipid metabolism</keyword>
<proteinExistence type="inferred from homology"/>
<evidence type="ECO:0000256" key="2">
    <source>
        <dbReference type="ARBA" id="ARBA00008668"/>
    </source>
</evidence>
<evidence type="ECO:0000256" key="5">
    <source>
        <dbReference type="ARBA" id="ARBA00022801"/>
    </source>
</evidence>
<dbReference type="InterPro" id="IPR001087">
    <property type="entry name" value="GDSL"/>
</dbReference>
<dbReference type="SUPFAM" id="SSF52266">
    <property type="entry name" value="SGNH hydrolase"/>
    <property type="match status" value="1"/>
</dbReference>
<keyword evidence="5" id="KW-0378">Hydrolase</keyword>
<feature type="chain" id="PRO_5042935951" evidence="8">
    <location>
        <begin position="24"/>
        <end position="356"/>
    </location>
</feature>
<dbReference type="EMBL" id="JBBWWQ010000013">
    <property type="protein sequence ID" value="KAK8933676.1"/>
    <property type="molecule type" value="Genomic_DNA"/>
</dbReference>
<dbReference type="CDD" id="cd01837">
    <property type="entry name" value="SGNH_plant_lipase_like"/>
    <property type="match status" value="1"/>
</dbReference>
<evidence type="ECO:0000256" key="1">
    <source>
        <dbReference type="ARBA" id="ARBA00004613"/>
    </source>
</evidence>
<comment type="caution">
    <text evidence="9">The sequence shown here is derived from an EMBL/GenBank/DDBJ whole genome shotgun (WGS) entry which is preliminary data.</text>
</comment>
<dbReference type="GO" id="GO:0005576">
    <property type="term" value="C:extracellular region"/>
    <property type="evidence" value="ECO:0007669"/>
    <property type="project" value="UniProtKB-SubCell"/>
</dbReference>
<keyword evidence="10" id="KW-1185">Reference proteome</keyword>
<evidence type="ECO:0000256" key="8">
    <source>
        <dbReference type="SAM" id="SignalP"/>
    </source>
</evidence>
<evidence type="ECO:0000313" key="9">
    <source>
        <dbReference type="EMBL" id="KAK8933676.1"/>
    </source>
</evidence>
<evidence type="ECO:0000256" key="4">
    <source>
        <dbReference type="ARBA" id="ARBA00022729"/>
    </source>
</evidence>
<keyword evidence="4 8" id="KW-0732">Signal</keyword>
<dbReference type="InterPro" id="IPR035669">
    <property type="entry name" value="SGNH_plant_lipase-like"/>
</dbReference>
<sequence length="356" mass="38642">MALQLTMTVAAVALAVLYAAVSARGELVTFVFGDSLTDVGNNNFLPYSLAKSNYPWYGIDYIAGIPTGRFTNGRTIGDIISSKLGIPSPPPYLSLSLDNGDMLHGVNFASGGAGILNETGSYFIEKLSLDDQISCFQKTAEAIRVKIGKVASKKLLNEALYFVGLGSNDFVNNFLQPFLLDSHMYTVDEFIGLLVNTVNGQLKRLYSLGARKVVFDGLGPMGCIPSQRVHSPDGNCLELLNEWAVQFNSRIQSLIAVLNSQLPGARFSFSNSYDIVLDLIQNPQSYGFKVSTTSCCNVDTTVGGLCLPNSKLCSNRSEYVFWDAYHPTDAANQVIADRLFSTNSFAQSPSPLALHH</sequence>
<name>A0AAP0G1U0_9ASPA</name>
<feature type="signal peptide" evidence="8">
    <location>
        <begin position="1"/>
        <end position="23"/>
    </location>
</feature>
<keyword evidence="3" id="KW-0964">Secreted</keyword>
<keyword evidence="6" id="KW-0442">Lipid degradation</keyword>
<evidence type="ECO:0000256" key="6">
    <source>
        <dbReference type="ARBA" id="ARBA00022963"/>
    </source>
</evidence>
<evidence type="ECO:0000313" key="10">
    <source>
        <dbReference type="Proteomes" id="UP001418222"/>
    </source>
</evidence>
<dbReference type="PANTHER" id="PTHR45650:SF16">
    <property type="entry name" value="OS02G0732800 PROTEIN"/>
    <property type="match status" value="1"/>
</dbReference>
<dbReference type="GO" id="GO:0016788">
    <property type="term" value="F:hydrolase activity, acting on ester bonds"/>
    <property type="evidence" value="ECO:0007669"/>
    <property type="project" value="InterPro"/>
</dbReference>
<protein>
    <submittedName>
        <fullName evidence="9">GDSL esterase/lipase</fullName>
    </submittedName>
</protein>
<dbReference type="Gene3D" id="3.40.50.1110">
    <property type="entry name" value="SGNH hydrolase"/>
    <property type="match status" value="1"/>
</dbReference>
<dbReference type="InterPro" id="IPR051238">
    <property type="entry name" value="GDSL_esterase/lipase"/>
</dbReference>
<dbReference type="GO" id="GO:0016042">
    <property type="term" value="P:lipid catabolic process"/>
    <property type="evidence" value="ECO:0007669"/>
    <property type="project" value="UniProtKB-KW"/>
</dbReference>
<organism evidence="9 10">
    <name type="scientific">Platanthera zijinensis</name>
    <dbReference type="NCBI Taxonomy" id="2320716"/>
    <lineage>
        <taxon>Eukaryota</taxon>
        <taxon>Viridiplantae</taxon>
        <taxon>Streptophyta</taxon>
        <taxon>Embryophyta</taxon>
        <taxon>Tracheophyta</taxon>
        <taxon>Spermatophyta</taxon>
        <taxon>Magnoliopsida</taxon>
        <taxon>Liliopsida</taxon>
        <taxon>Asparagales</taxon>
        <taxon>Orchidaceae</taxon>
        <taxon>Orchidoideae</taxon>
        <taxon>Orchideae</taxon>
        <taxon>Orchidinae</taxon>
        <taxon>Platanthera</taxon>
    </lineage>
</organism>
<evidence type="ECO:0000256" key="7">
    <source>
        <dbReference type="ARBA" id="ARBA00023098"/>
    </source>
</evidence>
<gene>
    <name evidence="9" type="ORF">KSP39_PZI015435</name>
</gene>
<reference evidence="9 10" key="1">
    <citation type="journal article" date="2022" name="Nat. Plants">
        <title>Genomes of leafy and leafless Platanthera orchids illuminate the evolution of mycoheterotrophy.</title>
        <authorList>
            <person name="Li M.H."/>
            <person name="Liu K.W."/>
            <person name="Li Z."/>
            <person name="Lu H.C."/>
            <person name="Ye Q.L."/>
            <person name="Zhang D."/>
            <person name="Wang J.Y."/>
            <person name="Li Y.F."/>
            <person name="Zhong Z.M."/>
            <person name="Liu X."/>
            <person name="Yu X."/>
            <person name="Liu D.K."/>
            <person name="Tu X.D."/>
            <person name="Liu B."/>
            <person name="Hao Y."/>
            <person name="Liao X.Y."/>
            <person name="Jiang Y.T."/>
            <person name="Sun W.H."/>
            <person name="Chen J."/>
            <person name="Chen Y.Q."/>
            <person name="Ai Y."/>
            <person name="Zhai J.W."/>
            <person name="Wu S.S."/>
            <person name="Zhou Z."/>
            <person name="Hsiao Y.Y."/>
            <person name="Wu W.L."/>
            <person name="Chen Y.Y."/>
            <person name="Lin Y.F."/>
            <person name="Hsu J.L."/>
            <person name="Li C.Y."/>
            <person name="Wang Z.W."/>
            <person name="Zhao X."/>
            <person name="Zhong W.Y."/>
            <person name="Ma X.K."/>
            <person name="Ma L."/>
            <person name="Huang J."/>
            <person name="Chen G.Z."/>
            <person name="Huang M.Z."/>
            <person name="Huang L."/>
            <person name="Peng D.H."/>
            <person name="Luo Y.B."/>
            <person name="Zou S.Q."/>
            <person name="Chen S.P."/>
            <person name="Lan S."/>
            <person name="Tsai W.C."/>
            <person name="Van de Peer Y."/>
            <person name="Liu Z.J."/>
        </authorList>
    </citation>
    <scope>NUCLEOTIDE SEQUENCE [LARGE SCALE GENOMIC DNA]</scope>
    <source>
        <strain evidence="9">Lor287</strain>
    </source>
</reference>
<comment type="similarity">
    <text evidence="2">Belongs to the 'GDSL' lipolytic enzyme family.</text>
</comment>
<dbReference type="InterPro" id="IPR036514">
    <property type="entry name" value="SGNH_hydro_sf"/>
</dbReference>
<dbReference type="PANTHER" id="PTHR45650">
    <property type="entry name" value="GDSL-LIKE LIPASE/ACYLHYDROLASE-RELATED"/>
    <property type="match status" value="1"/>
</dbReference>
<evidence type="ECO:0000256" key="3">
    <source>
        <dbReference type="ARBA" id="ARBA00022525"/>
    </source>
</evidence>
<dbReference type="AlphaFoldDB" id="A0AAP0G1U0"/>
<dbReference type="Proteomes" id="UP001418222">
    <property type="component" value="Unassembled WGS sequence"/>
</dbReference>
<comment type="subcellular location">
    <subcellularLocation>
        <location evidence="1">Secreted</location>
    </subcellularLocation>
</comment>